<dbReference type="Proteomes" id="UP000195633">
    <property type="component" value="Chromosome"/>
</dbReference>
<organism evidence="1 2">
    <name type="scientific">Acetobacter ascendens</name>
    <dbReference type="NCBI Taxonomy" id="481146"/>
    <lineage>
        <taxon>Bacteria</taxon>
        <taxon>Pseudomonadati</taxon>
        <taxon>Pseudomonadota</taxon>
        <taxon>Alphaproteobacteria</taxon>
        <taxon>Acetobacterales</taxon>
        <taxon>Acetobacteraceae</taxon>
        <taxon>Acetobacter</taxon>
    </lineage>
</organism>
<proteinExistence type="predicted"/>
<dbReference type="EMBL" id="CP021524">
    <property type="protein sequence ID" value="ARW10924.1"/>
    <property type="molecule type" value="Genomic_DNA"/>
</dbReference>
<accession>A0A1Y0UZC9</accession>
<dbReference type="AlphaFoldDB" id="A0A1Y0UZC9"/>
<protein>
    <submittedName>
        <fullName evidence="1">Uncharacterized protein</fullName>
    </submittedName>
</protein>
<sequence>MTDRPRTRSDAFARAEERGRHLAVTILSGPDMLTGEAFAHRLGLTVSDLHDLEQVHAVLVLPESSPREARYPAWQIDATGQPFPVLPALFDTLGDSGWTIYRFLMQSHPELAGQTALEALRDGRGALVVRLAHSLAEGTFA</sequence>
<evidence type="ECO:0000313" key="1">
    <source>
        <dbReference type="EMBL" id="ARW10924.1"/>
    </source>
</evidence>
<name>A0A1Y0UZC9_9PROT</name>
<gene>
    <name evidence="1" type="ORF">S101447_01862</name>
</gene>
<reference evidence="1 2" key="1">
    <citation type="submission" date="2017-05" db="EMBL/GenBank/DDBJ databases">
        <title>Genome sequence of Acetobacter pasteurianus subsp. ascendens strain SRCM101447.</title>
        <authorList>
            <person name="Cho S.H."/>
        </authorList>
    </citation>
    <scope>NUCLEOTIDE SEQUENCE [LARGE SCALE GENOMIC DNA]</scope>
    <source>
        <strain evidence="1 2">SRCM101447</strain>
    </source>
</reference>
<evidence type="ECO:0000313" key="2">
    <source>
        <dbReference type="Proteomes" id="UP000195633"/>
    </source>
</evidence>